<evidence type="ECO:0000313" key="3">
    <source>
        <dbReference type="EMBL" id="KAG5993036.1"/>
    </source>
</evidence>
<evidence type="ECO:0000313" key="4">
    <source>
        <dbReference type="Proteomes" id="UP000748025"/>
    </source>
</evidence>
<feature type="transmembrane region" description="Helical" evidence="2">
    <location>
        <begin position="273"/>
        <end position="295"/>
    </location>
</feature>
<keyword evidence="2" id="KW-1133">Transmembrane helix</keyword>
<protein>
    <recommendedName>
        <fullName evidence="5">GPI anchored serine-rich protein</fullName>
    </recommendedName>
</protein>
<dbReference type="AlphaFoldDB" id="A0A9P7N761"/>
<dbReference type="EMBL" id="SRPW01002415">
    <property type="protein sequence ID" value="KAG5993036.1"/>
    <property type="molecule type" value="Genomic_DNA"/>
</dbReference>
<evidence type="ECO:0000256" key="1">
    <source>
        <dbReference type="SAM" id="MobiDB-lite"/>
    </source>
</evidence>
<feature type="compositionally biased region" description="Low complexity" evidence="1">
    <location>
        <begin position="161"/>
        <end position="210"/>
    </location>
</feature>
<keyword evidence="4" id="KW-1185">Reference proteome</keyword>
<sequence length="296" mass="29652">MAQRNFQCPGESVSLVNIGKQGEREKSKTGWSMAESEGASTESWAVVLCHSFLANPKQIIKMRFSAAAAAVMAGSAVAHAPAPVSTDYTTELITITQCAETVTDCPARSTTTTSIVRPLTTEIVWSTRVHTITECHSTVTDCPARHSTEIFSVSTVTPVATPTAPAGTPSAPAGTPSAPAGTASAPAGTPSAPAGTPSAPGVSPAPVPSAQSSCPGYAVTAITRSYTTVLTTVEYQTIDAPCTGSPQGTGYPPNPTYPIGGNTTTPSVPVPTAGAATLGGSAILAAVAGLAALVLA</sequence>
<keyword evidence="2" id="KW-0472">Membrane</keyword>
<comment type="caution">
    <text evidence="3">The sequence shown here is derived from an EMBL/GenBank/DDBJ whole genome shotgun (WGS) entry which is preliminary data.</text>
</comment>
<evidence type="ECO:0008006" key="5">
    <source>
        <dbReference type="Google" id="ProtNLM"/>
    </source>
</evidence>
<dbReference type="OrthoDB" id="3565477at2759"/>
<evidence type="ECO:0000256" key="2">
    <source>
        <dbReference type="SAM" id="Phobius"/>
    </source>
</evidence>
<gene>
    <name evidence="3" type="ORF">E4U43_003599</name>
</gene>
<keyword evidence="2" id="KW-0812">Transmembrane</keyword>
<dbReference type="Proteomes" id="UP000748025">
    <property type="component" value="Unassembled WGS sequence"/>
</dbReference>
<proteinExistence type="predicted"/>
<name>A0A9P7N761_9HYPO</name>
<organism evidence="3 4">
    <name type="scientific">Claviceps pusilla</name>
    <dbReference type="NCBI Taxonomy" id="123648"/>
    <lineage>
        <taxon>Eukaryota</taxon>
        <taxon>Fungi</taxon>
        <taxon>Dikarya</taxon>
        <taxon>Ascomycota</taxon>
        <taxon>Pezizomycotina</taxon>
        <taxon>Sordariomycetes</taxon>
        <taxon>Hypocreomycetidae</taxon>
        <taxon>Hypocreales</taxon>
        <taxon>Clavicipitaceae</taxon>
        <taxon>Claviceps</taxon>
    </lineage>
</organism>
<reference evidence="3" key="1">
    <citation type="journal article" date="2020" name="bioRxiv">
        <title>Whole genome comparisons of ergot fungi reveals the divergence and evolution of species within the genus Claviceps are the result of varying mechanisms driving genome evolution and host range expansion.</title>
        <authorList>
            <person name="Wyka S.A."/>
            <person name="Mondo S.J."/>
            <person name="Liu M."/>
            <person name="Dettman J."/>
            <person name="Nalam V."/>
            <person name="Broders K.D."/>
        </authorList>
    </citation>
    <scope>NUCLEOTIDE SEQUENCE</scope>
    <source>
        <strain evidence="3">CCC 602</strain>
    </source>
</reference>
<feature type="region of interest" description="Disordered" evidence="1">
    <location>
        <begin position="161"/>
        <end position="213"/>
    </location>
</feature>
<accession>A0A9P7N761</accession>